<proteinExistence type="predicted"/>
<sequence length="436" mass="46767">MGSVPDNVIGDLDSETSAESGLFFITSEDDASTSFFTTTTAPPAKTTMRTNAAITTTVKPHSQYPTASPSFTEILPDPALITGGASSGKRNNSGLSSGAVAGISIGTLIIGALLAFIAAFFLFKRQNRQTRANAGGTEYTSYGESAPELVMMQQKSVGSLGGRNSPYVQVSQSLAPRAAPVPAPIPVQQTTREDVTAFLPPVAHDEEVHGRVSGLVDKIHEHVEHFYRDVHASITPSMEHEIAKFGSKDVDMAELLQNCSNPTTALKHALVAYVLGITAPNCLDGEQGTIFPEELSRTSIENSTEIASNPSITAAASLHRRISVYLYTAVSNSQDSRETRLSQSKIREAAEHFSLTFFPWANPASSDQDKDDDLGRIMTEALEISIWLLGQPGMYELEWEGTGRRGVLISPGLVRRTHTGGDVDETRVVEGVVVAM</sequence>
<evidence type="ECO:0000313" key="2">
    <source>
        <dbReference type="Proteomes" id="UP000472372"/>
    </source>
</evidence>
<name>A0A6S6VY00_9PLEO</name>
<reference evidence="1" key="1">
    <citation type="submission" date="2021-02" db="EMBL/GenBank/DDBJ databases">
        <authorList>
            <person name="Syme A R."/>
            <person name="Syme A R."/>
            <person name="Moolhuijzen P."/>
        </authorList>
    </citation>
    <scope>NUCLEOTIDE SEQUENCE</scope>
    <source>
        <strain evidence="1">W1-1</strain>
    </source>
</reference>
<evidence type="ECO:0000313" key="1">
    <source>
        <dbReference type="EMBL" id="CAE7025655.1"/>
    </source>
</evidence>
<organism evidence="1 2">
    <name type="scientific">Pyrenophora teres f. teres</name>
    <dbReference type="NCBI Taxonomy" id="97479"/>
    <lineage>
        <taxon>Eukaryota</taxon>
        <taxon>Fungi</taxon>
        <taxon>Dikarya</taxon>
        <taxon>Ascomycota</taxon>
        <taxon>Pezizomycotina</taxon>
        <taxon>Dothideomycetes</taxon>
        <taxon>Pleosporomycetidae</taxon>
        <taxon>Pleosporales</taxon>
        <taxon>Pleosporineae</taxon>
        <taxon>Pleosporaceae</taxon>
        <taxon>Pyrenophora</taxon>
    </lineage>
</organism>
<accession>A0A6S6VY00</accession>
<dbReference type="EMBL" id="HG992979">
    <property type="protein sequence ID" value="CAE7025655.1"/>
    <property type="molecule type" value="Genomic_DNA"/>
</dbReference>
<protein>
    <submittedName>
        <fullName evidence="1">Uncharacterized protein</fullName>
    </submittedName>
</protein>
<dbReference type="Proteomes" id="UP000472372">
    <property type="component" value="Chromosome 3"/>
</dbReference>
<gene>
    <name evidence="1" type="ORF">PTTW11_03948</name>
</gene>
<dbReference type="AlphaFoldDB" id="A0A6S6VY00"/>